<keyword evidence="3" id="KW-0274">FAD</keyword>
<evidence type="ECO:0000313" key="7">
    <source>
        <dbReference type="Proteomes" id="UP000621266"/>
    </source>
</evidence>
<evidence type="ECO:0000256" key="4">
    <source>
        <dbReference type="SAM" id="MobiDB-lite"/>
    </source>
</evidence>
<accession>A0ABQ7F8I4</accession>
<reference evidence="6 7" key="1">
    <citation type="submission" date="2019-10" db="EMBL/GenBank/DDBJ databases">
        <title>Streptomyces tenebrisbrunneis sp.nov., an endogenous actinomycete isolated from of Lycium ruthenicum.</title>
        <authorList>
            <person name="Ma L."/>
        </authorList>
    </citation>
    <scope>NUCLEOTIDE SEQUENCE [LARGE SCALE GENOMIC DNA]</scope>
    <source>
        <strain evidence="6 7">TRM 66187</strain>
    </source>
</reference>
<dbReference type="SUPFAM" id="SSF51905">
    <property type="entry name" value="FAD/NAD(P)-binding domain"/>
    <property type="match status" value="1"/>
</dbReference>
<keyword evidence="7" id="KW-1185">Reference proteome</keyword>
<evidence type="ECO:0000313" key="6">
    <source>
        <dbReference type="EMBL" id="KAF4405204.1"/>
    </source>
</evidence>
<dbReference type="EMBL" id="WHPN01000426">
    <property type="protein sequence ID" value="KAF4405204.1"/>
    <property type="molecule type" value="Genomic_DNA"/>
</dbReference>
<organism evidence="6 7">
    <name type="scientific">Streptomyces lycii</name>
    <dbReference type="NCBI Taxonomy" id="2654337"/>
    <lineage>
        <taxon>Bacteria</taxon>
        <taxon>Bacillati</taxon>
        <taxon>Actinomycetota</taxon>
        <taxon>Actinomycetes</taxon>
        <taxon>Kitasatosporales</taxon>
        <taxon>Streptomycetaceae</taxon>
        <taxon>Streptomyces</taxon>
    </lineage>
</organism>
<dbReference type="Proteomes" id="UP000621266">
    <property type="component" value="Unassembled WGS sequence"/>
</dbReference>
<protein>
    <submittedName>
        <fullName evidence="6">FAD-dependent oxidoreductase</fullName>
    </submittedName>
</protein>
<dbReference type="PANTHER" id="PTHR43004">
    <property type="entry name" value="TRK SYSTEM POTASSIUM UPTAKE PROTEIN"/>
    <property type="match status" value="1"/>
</dbReference>
<comment type="caution">
    <text evidence="6">The sequence shown here is derived from an EMBL/GenBank/DDBJ whole genome shotgun (WGS) entry which is preliminary data.</text>
</comment>
<feature type="region of interest" description="Disordered" evidence="4">
    <location>
        <begin position="128"/>
        <end position="149"/>
    </location>
</feature>
<proteinExistence type="predicted"/>
<feature type="region of interest" description="Disordered" evidence="4">
    <location>
        <begin position="513"/>
        <end position="543"/>
    </location>
</feature>
<dbReference type="InterPro" id="IPR050641">
    <property type="entry name" value="RIFMO-like"/>
</dbReference>
<sequence length="543" mass="57130">MDPVIVVGAGPVGLALTRALTRHGVPVLLLDEAADGEDARPARTAVLRPETAAFADRLCGTPVSAAGARWSAWRTLRRRRPAHRQELGEDAPVHLPQHLLARALRSAVDGDGLARVLTGTRLTGLDQDSTGVTVHTRGPGETRHRGSHLVGCDGARSTVRKLLDVRFPGRTAVERHAVAALRAELPWPGEAVLHRSPPGGREALARPLADGVWRIDWLFPRGGELVTPEALLTRIHDSLTTWCGRLPPYELLDTGVHTVHHRLARRWRTGRAFLAGDAAHLLGSLGTQQLDEGLRDAENLAWKLALVRHGSAPDALLDSYQAERRGAVGARLRAADQTLPLLRSGGAWPTVRRSLLPGTRGEDTLLTDGHLGRGPLGAPPVYARSPLTPPAAEAALPVTPPGAPVEDIPVTAPDGTVTGLRERLGGDLLVLLIAPGTGVWDRKHWMGAGLMPRLAAAVTALPVRAELLVAEAYPGAPAHTVLLIRPDGHLAAAVPGVRPDQLHACADIVRGAGSTRNAASGGSRTTGTSGTGAASANGARTSP</sequence>
<dbReference type="InterPro" id="IPR036188">
    <property type="entry name" value="FAD/NAD-bd_sf"/>
</dbReference>
<gene>
    <name evidence="6" type="ORF">GCU69_31465</name>
</gene>
<dbReference type="Gene3D" id="3.50.50.60">
    <property type="entry name" value="FAD/NAD(P)-binding domain"/>
    <property type="match status" value="1"/>
</dbReference>
<dbReference type="RefSeq" id="WP_156207874.1">
    <property type="nucleotide sequence ID" value="NZ_WHPN01000426.1"/>
</dbReference>
<evidence type="ECO:0000256" key="1">
    <source>
        <dbReference type="ARBA" id="ARBA00001974"/>
    </source>
</evidence>
<feature type="compositionally biased region" description="Low complexity" evidence="4">
    <location>
        <begin position="517"/>
        <end position="543"/>
    </location>
</feature>
<dbReference type="Pfam" id="PF01494">
    <property type="entry name" value="FAD_binding_3"/>
    <property type="match status" value="1"/>
</dbReference>
<keyword evidence="2" id="KW-0285">Flavoprotein</keyword>
<dbReference type="InterPro" id="IPR002938">
    <property type="entry name" value="FAD-bd"/>
</dbReference>
<evidence type="ECO:0000256" key="3">
    <source>
        <dbReference type="ARBA" id="ARBA00022827"/>
    </source>
</evidence>
<comment type="cofactor">
    <cofactor evidence="1">
        <name>FAD</name>
        <dbReference type="ChEBI" id="CHEBI:57692"/>
    </cofactor>
</comment>
<evidence type="ECO:0000256" key="2">
    <source>
        <dbReference type="ARBA" id="ARBA00022630"/>
    </source>
</evidence>
<dbReference type="PRINTS" id="PR00420">
    <property type="entry name" value="RNGMNOXGNASE"/>
</dbReference>
<evidence type="ECO:0000259" key="5">
    <source>
        <dbReference type="Pfam" id="PF01494"/>
    </source>
</evidence>
<name>A0ABQ7F8I4_9ACTN</name>
<feature type="domain" description="FAD-binding" evidence="5">
    <location>
        <begin position="3"/>
        <end position="328"/>
    </location>
</feature>
<dbReference type="Gene3D" id="3.30.70.2450">
    <property type="match status" value="1"/>
</dbReference>
<dbReference type="PANTHER" id="PTHR43004:SF19">
    <property type="entry name" value="BINDING MONOOXYGENASE, PUTATIVE (JCVI)-RELATED"/>
    <property type="match status" value="1"/>
</dbReference>